<dbReference type="EMBL" id="JAGRRH010000016">
    <property type="protein sequence ID" value="KAG7353550.1"/>
    <property type="molecule type" value="Genomic_DNA"/>
</dbReference>
<organism evidence="1 2">
    <name type="scientific">Nitzschia inconspicua</name>
    <dbReference type="NCBI Taxonomy" id="303405"/>
    <lineage>
        <taxon>Eukaryota</taxon>
        <taxon>Sar</taxon>
        <taxon>Stramenopiles</taxon>
        <taxon>Ochrophyta</taxon>
        <taxon>Bacillariophyta</taxon>
        <taxon>Bacillariophyceae</taxon>
        <taxon>Bacillariophycidae</taxon>
        <taxon>Bacillariales</taxon>
        <taxon>Bacillariaceae</taxon>
        <taxon>Nitzschia</taxon>
    </lineage>
</organism>
<sequence>MAEEEVFKRFSVRSTFIVKNNQDFFPMKALRAVLDARHGDRPAGHWKGVSFFLSTCGSTEVSLVKYESKFEAASGATSFKLINRPELAYFLYEFLPLIDEHNKLPQNLLALEKVWLTKDVWFRNIISLLGQCTFDMHGCFRNRMIEKGVAPSTVDSIRVLKFADLMYGCLKKWPRPRQQFRVFRNENGTGCGRLARICGRDGGTTKPPSKQQEQQGRKVGYSYVRNCFVFRGYLSKKGMKINNQTSFWCSKCQMPLYRTDRCYDEEFGPPGSRALSCVDAHYYADNNSVIC</sequence>
<reference evidence="1" key="2">
    <citation type="submission" date="2021-04" db="EMBL/GenBank/DDBJ databases">
        <authorList>
            <person name="Podell S."/>
        </authorList>
    </citation>
    <scope>NUCLEOTIDE SEQUENCE</scope>
    <source>
        <strain evidence="1">Hildebrandi</strain>
    </source>
</reference>
<dbReference type="Proteomes" id="UP000693970">
    <property type="component" value="Unassembled WGS sequence"/>
</dbReference>
<evidence type="ECO:0000313" key="1">
    <source>
        <dbReference type="EMBL" id="KAG7353550.1"/>
    </source>
</evidence>
<dbReference type="AlphaFoldDB" id="A0A9K3L2I0"/>
<protein>
    <submittedName>
        <fullName evidence="1">Uncharacterized protein</fullName>
    </submittedName>
</protein>
<evidence type="ECO:0000313" key="2">
    <source>
        <dbReference type="Proteomes" id="UP000693970"/>
    </source>
</evidence>
<accession>A0A9K3L2I0</accession>
<comment type="caution">
    <text evidence="1">The sequence shown here is derived from an EMBL/GenBank/DDBJ whole genome shotgun (WGS) entry which is preliminary data.</text>
</comment>
<gene>
    <name evidence="1" type="ORF">IV203_002905</name>
</gene>
<keyword evidence="2" id="KW-1185">Reference proteome</keyword>
<name>A0A9K3L2I0_9STRA</name>
<reference evidence="1" key="1">
    <citation type="journal article" date="2021" name="Sci. Rep.">
        <title>Diploid genomic architecture of Nitzschia inconspicua, an elite biomass production diatom.</title>
        <authorList>
            <person name="Oliver A."/>
            <person name="Podell S."/>
            <person name="Pinowska A."/>
            <person name="Traller J.C."/>
            <person name="Smith S.R."/>
            <person name="McClure R."/>
            <person name="Beliaev A."/>
            <person name="Bohutskyi P."/>
            <person name="Hill E.A."/>
            <person name="Rabines A."/>
            <person name="Zheng H."/>
            <person name="Allen L.Z."/>
            <person name="Kuo A."/>
            <person name="Grigoriev I.V."/>
            <person name="Allen A.E."/>
            <person name="Hazlebeck D."/>
            <person name="Allen E.E."/>
        </authorList>
    </citation>
    <scope>NUCLEOTIDE SEQUENCE</scope>
    <source>
        <strain evidence="1">Hildebrandi</strain>
    </source>
</reference>
<proteinExistence type="predicted"/>